<feature type="binding site" evidence="14">
    <location>
        <position position="257"/>
    </location>
    <ligand>
        <name>substrate</name>
    </ligand>
</feature>
<evidence type="ECO:0000313" key="17">
    <source>
        <dbReference type="EMBL" id="RUS58439.1"/>
    </source>
</evidence>
<dbReference type="SUPFAM" id="SSF56601">
    <property type="entry name" value="beta-lactamase/transpeptidase-like"/>
    <property type="match status" value="1"/>
</dbReference>
<gene>
    <name evidence="17" type="ORF">QI30_00355</name>
</gene>
<keyword evidence="7" id="KW-0732">Signal</keyword>
<feature type="active site" description="Acyl-ester intermediate" evidence="13">
    <location>
        <position position="68"/>
    </location>
</feature>
<dbReference type="Proteomes" id="UP000288623">
    <property type="component" value="Unassembled WGS sequence"/>
</dbReference>
<comment type="pathway">
    <text evidence="2">Cell wall biogenesis; peptidoglycan biosynthesis.</text>
</comment>
<evidence type="ECO:0000256" key="15">
    <source>
        <dbReference type="RuleBase" id="RU004016"/>
    </source>
</evidence>
<comment type="similarity">
    <text evidence="3 15">Belongs to the peptidase S11 family.</text>
</comment>
<evidence type="ECO:0000256" key="6">
    <source>
        <dbReference type="ARBA" id="ARBA00022670"/>
    </source>
</evidence>
<dbReference type="Gene3D" id="3.40.710.10">
    <property type="entry name" value="DD-peptidase/beta-lactamase superfamily"/>
    <property type="match status" value="1"/>
</dbReference>
<accession>A0A433RYW9</accession>
<dbReference type="Gene3D" id="2.60.410.10">
    <property type="entry name" value="D-Ala-D-Ala carboxypeptidase, C-terminal domain"/>
    <property type="match status" value="1"/>
</dbReference>
<evidence type="ECO:0000256" key="14">
    <source>
        <dbReference type="PIRSR" id="PIRSR618044-2"/>
    </source>
</evidence>
<evidence type="ECO:0000256" key="13">
    <source>
        <dbReference type="PIRSR" id="PIRSR618044-1"/>
    </source>
</evidence>
<dbReference type="GO" id="GO:0009002">
    <property type="term" value="F:serine-type D-Ala-D-Ala carboxypeptidase activity"/>
    <property type="evidence" value="ECO:0007669"/>
    <property type="project" value="UniProtKB-EC"/>
</dbReference>
<evidence type="ECO:0000256" key="8">
    <source>
        <dbReference type="ARBA" id="ARBA00022801"/>
    </source>
</evidence>
<evidence type="ECO:0000256" key="3">
    <source>
        <dbReference type="ARBA" id="ARBA00007164"/>
    </source>
</evidence>
<evidence type="ECO:0000256" key="7">
    <source>
        <dbReference type="ARBA" id="ARBA00022729"/>
    </source>
</evidence>
<evidence type="ECO:0000256" key="10">
    <source>
        <dbReference type="ARBA" id="ARBA00022984"/>
    </source>
</evidence>
<dbReference type="Pfam" id="PF00768">
    <property type="entry name" value="Peptidase_S11"/>
    <property type="match status" value="1"/>
</dbReference>
<name>A0A433RYW9_9BACL</name>
<evidence type="ECO:0000256" key="2">
    <source>
        <dbReference type="ARBA" id="ARBA00004752"/>
    </source>
</evidence>
<dbReference type="InterPro" id="IPR018044">
    <property type="entry name" value="Peptidase_S11"/>
</dbReference>
<feature type="active site" evidence="13">
    <location>
        <position position="132"/>
    </location>
</feature>
<dbReference type="GO" id="GO:0071555">
    <property type="term" value="P:cell wall organization"/>
    <property type="evidence" value="ECO:0007669"/>
    <property type="project" value="UniProtKB-KW"/>
</dbReference>
<dbReference type="SUPFAM" id="SSF69189">
    <property type="entry name" value="Penicillin-binding protein associated domain"/>
    <property type="match status" value="1"/>
</dbReference>
<keyword evidence="5 17" id="KW-0121">Carboxypeptidase</keyword>
<dbReference type="PRINTS" id="PR00725">
    <property type="entry name" value="DADACBPTASE1"/>
</dbReference>
<dbReference type="UniPathway" id="UPA00219"/>
<organism evidence="17 18">
    <name type="scientific">Candidatus Kurthia intestinigallinarum</name>
    <dbReference type="NCBI Taxonomy" id="1562256"/>
    <lineage>
        <taxon>Bacteria</taxon>
        <taxon>Bacillati</taxon>
        <taxon>Bacillota</taxon>
        <taxon>Bacilli</taxon>
        <taxon>Bacillales</taxon>
        <taxon>Caryophanaceae</taxon>
        <taxon>Kurthia</taxon>
    </lineage>
</organism>
<evidence type="ECO:0000256" key="9">
    <source>
        <dbReference type="ARBA" id="ARBA00022960"/>
    </source>
</evidence>
<dbReference type="PANTHER" id="PTHR21581:SF11">
    <property type="entry name" value="D-ALANYL-D-ALANINE CARBOXYPEPTIDASE DACA"/>
    <property type="match status" value="1"/>
</dbReference>
<evidence type="ECO:0000256" key="5">
    <source>
        <dbReference type="ARBA" id="ARBA00022645"/>
    </source>
</evidence>
<dbReference type="EMBL" id="JTFC01000002">
    <property type="protein sequence ID" value="RUS58439.1"/>
    <property type="molecule type" value="Genomic_DNA"/>
</dbReference>
<comment type="catalytic activity">
    <reaction evidence="12">
        <text>Preferential cleavage: (Ac)2-L-Lys-D-Ala-|-D-Ala. Also transpeptidation of peptidyl-alanyl moieties that are N-acyl substituents of D-alanine.</text>
        <dbReference type="EC" id="3.4.16.4"/>
    </reaction>
</comment>
<evidence type="ECO:0000313" key="18">
    <source>
        <dbReference type="Proteomes" id="UP000288623"/>
    </source>
</evidence>
<dbReference type="AlphaFoldDB" id="A0A433RYW9"/>
<dbReference type="InterPro" id="IPR001967">
    <property type="entry name" value="Peptidase_S11_N"/>
</dbReference>
<dbReference type="SMART" id="SM00936">
    <property type="entry name" value="PBP5_C"/>
    <property type="match status" value="1"/>
</dbReference>
<feature type="active site" description="Proton acceptor" evidence="13">
    <location>
        <position position="71"/>
    </location>
</feature>
<dbReference type="Pfam" id="PF07943">
    <property type="entry name" value="PBP5_C"/>
    <property type="match status" value="1"/>
</dbReference>
<keyword evidence="11" id="KW-0961">Cell wall biogenesis/degradation</keyword>
<dbReference type="InterPro" id="IPR015956">
    <property type="entry name" value="Peniciliin-bd_prot_C_sf"/>
</dbReference>
<evidence type="ECO:0000256" key="4">
    <source>
        <dbReference type="ARBA" id="ARBA00012448"/>
    </source>
</evidence>
<dbReference type="OrthoDB" id="9791132at2"/>
<evidence type="ECO:0000256" key="12">
    <source>
        <dbReference type="ARBA" id="ARBA00034000"/>
    </source>
</evidence>
<reference evidence="17 18" key="1">
    <citation type="submission" date="2014-11" db="EMBL/GenBank/DDBJ databases">
        <title>Genome sequence and analysis of novel Kurthia sp.</title>
        <authorList>
            <person name="Lawson J.N."/>
            <person name="Gonzalez J.E."/>
            <person name="Rinauldi L."/>
            <person name="Xuan Z."/>
            <person name="Firman A."/>
            <person name="Shaddox L."/>
            <person name="Trudeau A."/>
            <person name="Shah S."/>
            <person name="Reiman D."/>
        </authorList>
    </citation>
    <scope>NUCLEOTIDE SEQUENCE [LARGE SCALE GENOMIC DNA]</scope>
    <source>
        <strain evidence="17 18">3B1D</strain>
    </source>
</reference>
<protein>
    <recommendedName>
        <fullName evidence="4">serine-type D-Ala-D-Ala carboxypeptidase</fullName>
        <ecNumber evidence="4">3.4.16.4</ecNumber>
    </recommendedName>
</protein>
<keyword evidence="9" id="KW-0133">Cell shape</keyword>
<dbReference type="InterPro" id="IPR012907">
    <property type="entry name" value="Peptidase_S11_C"/>
</dbReference>
<dbReference type="RefSeq" id="WP_126988985.1">
    <property type="nucleotide sequence ID" value="NZ_JTFC01000002.1"/>
</dbReference>
<dbReference type="GO" id="GO:0009252">
    <property type="term" value="P:peptidoglycan biosynthetic process"/>
    <property type="evidence" value="ECO:0007669"/>
    <property type="project" value="UniProtKB-UniPathway"/>
</dbReference>
<dbReference type="InterPro" id="IPR037167">
    <property type="entry name" value="Peptidase_S11_C_sf"/>
</dbReference>
<evidence type="ECO:0000256" key="11">
    <source>
        <dbReference type="ARBA" id="ARBA00023316"/>
    </source>
</evidence>
<dbReference type="EC" id="3.4.16.4" evidence="4"/>
<feature type="domain" description="Peptidase S11 D-Ala-D-Ala carboxypeptidase A C-terminal" evidence="16">
    <location>
        <begin position="313"/>
        <end position="412"/>
    </location>
</feature>
<comment type="caution">
    <text evidence="17">The sequence shown here is derived from an EMBL/GenBank/DDBJ whole genome shotgun (WGS) entry which is preliminary data.</text>
</comment>
<keyword evidence="8" id="KW-0378">Hydrolase</keyword>
<comment type="function">
    <text evidence="1">Removes C-terminal D-alanyl residues from sugar-peptide cell wall precursors.</text>
</comment>
<keyword evidence="18" id="KW-1185">Reference proteome</keyword>
<keyword evidence="10" id="KW-0573">Peptidoglycan synthesis</keyword>
<evidence type="ECO:0000256" key="1">
    <source>
        <dbReference type="ARBA" id="ARBA00003217"/>
    </source>
</evidence>
<dbReference type="InterPro" id="IPR012338">
    <property type="entry name" value="Beta-lactam/transpept-like"/>
</dbReference>
<keyword evidence="6" id="KW-0645">Protease</keyword>
<dbReference type="GO" id="GO:0006508">
    <property type="term" value="P:proteolysis"/>
    <property type="evidence" value="ECO:0007669"/>
    <property type="project" value="UniProtKB-KW"/>
</dbReference>
<sequence>MKKRWKAASIRVLLAFVLVVSMLEISLTSASAKNDEPTVLAKAAIVIDADSGKILYEKNANKALGIASMSKMMTEFILLDKIKAGEISWDDKYNVSKYAYKISHDTALSNVALREDGVYTVRELYEAMAIYSANAATIALTEVMAGSEKKFLPLMNKKAKELGLKKYTFYNATGLSNSQLQGMHPKGTPKKGENKMPAKEVAKLSYELLKEHPEVLETASILKKTFAKGTKDAIPMENWNYMLKGGKYEYEGVDGLKTGSTDYAGQCFAATAKQGDLRVITIVMDAKEKNGDSTYKARFDATKVLLDYAFDNFEQQTILAKNATFSEQKTIEVKNGKEKTVKIQATEPIKMVVNKNNIKAIKTELVLTYPSISAPVKKGAVVGYVKVTGDKYGYINPTELKSNVVTTTSASERGWLSKGFTGLGDFFENVWNKVF</sequence>
<proteinExistence type="inferred from homology"/>
<dbReference type="GO" id="GO:0008360">
    <property type="term" value="P:regulation of cell shape"/>
    <property type="evidence" value="ECO:0007669"/>
    <property type="project" value="UniProtKB-KW"/>
</dbReference>
<dbReference type="PANTHER" id="PTHR21581">
    <property type="entry name" value="D-ALANYL-D-ALANINE CARBOXYPEPTIDASE"/>
    <property type="match status" value="1"/>
</dbReference>
<evidence type="ECO:0000259" key="16">
    <source>
        <dbReference type="SMART" id="SM00936"/>
    </source>
</evidence>